<proteinExistence type="predicted"/>
<keyword evidence="3" id="KW-1185">Reference proteome</keyword>
<evidence type="ECO:0000313" key="2">
    <source>
        <dbReference type="EMBL" id="OTG34436.1"/>
    </source>
</evidence>
<feature type="region of interest" description="Disordered" evidence="1">
    <location>
        <begin position="1"/>
        <end position="22"/>
    </location>
</feature>
<reference evidence="3" key="1">
    <citation type="journal article" date="2017" name="Nature">
        <title>The sunflower genome provides insights into oil metabolism, flowering and Asterid evolution.</title>
        <authorList>
            <person name="Badouin H."/>
            <person name="Gouzy J."/>
            <person name="Grassa C.J."/>
            <person name="Murat F."/>
            <person name="Staton S.E."/>
            <person name="Cottret L."/>
            <person name="Lelandais-Briere C."/>
            <person name="Owens G.L."/>
            <person name="Carrere S."/>
            <person name="Mayjonade B."/>
            <person name="Legrand L."/>
            <person name="Gill N."/>
            <person name="Kane N.C."/>
            <person name="Bowers J.E."/>
            <person name="Hubner S."/>
            <person name="Bellec A."/>
            <person name="Berard A."/>
            <person name="Berges H."/>
            <person name="Blanchet N."/>
            <person name="Boniface M.C."/>
            <person name="Brunel D."/>
            <person name="Catrice O."/>
            <person name="Chaidir N."/>
            <person name="Claudel C."/>
            <person name="Donnadieu C."/>
            <person name="Faraut T."/>
            <person name="Fievet G."/>
            <person name="Helmstetter N."/>
            <person name="King M."/>
            <person name="Knapp S.J."/>
            <person name="Lai Z."/>
            <person name="Le Paslier M.C."/>
            <person name="Lippi Y."/>
            <person name="Lorenzon L."/>
            <person name="Mandel J.R."/>
            <person name="Marage G."/>
            <person name="Marchand G."/>
            <person name="Marquand E."/>
            <person name="Bret-Mestries E."/>
            <person name="Morien E."/>
            <person name="Nambeesan S."/>
            <person name="Nguyen T."/>
            <person name="Pegot-Espagnet P."/>
            <person name="Pouilly N."/>
            <person name="Raftis F."/>
            <person name="Sallet E."/>
            <person name="Schiex T."/>
            <person name="Thomas J."/>
            <person name="Vandecasteele C."/>
            <person name="Vares D."/>
            <person name="Vear F."/>
            <person name="Vautrin S."/>
            <person name="Crespi M."/>
            <person name="Mangin B."/>
            <person name="Burke J.M."/>
            <person name="Salse J."/>
            <person name="Munos S."/>
            <person name="Vincourt P."/>
            <person name="Rieseberg L.H."/>
            <person name="Langlade N.B."/>
        </authorList>
    </citation>
    <scope>NUCLEOTIDE SEQUENCE [LARGE SCALE GENOMIC DNA]</scope>
    <source>
        <strain evidence="3">cv. SF193</strain>
    </source>
</reference>
<accession>A0A251VH46</accession>
<dbReference type="Proteomes" id="UP000215914">
    <property type="component" value="Chromosome 2"/>
</dbReference>
<gene>
    <name evidence="2" type="ORF">HannXRQ_Chr02g0045801</name>
</gene>
<evidence type="ECO:0000256" key="1">
    <source>
        <dbReference type="SAM" id="MobiDB-lite"/>
    </source>
</evidence>
<dbReference type="AlphaFoldDB" id="A0A251VH46"/>
<feature type="compositionally biased region" description="Polar residues" evidence="1">
    <location>
        <begin position="9"/>
        <end position="22"/>
    </location>
</feature>
<protein>
    <submittedName>
        <fullName evidence="2">Uncharacterized protein</fullName>
    </submittedName>
</protein>
<name>A0A251VH46_HELAN</name>
<sequence>MGIKANVIKQPSPNHRHSSTTIFNGPNLSPNQTWFFFHALFLWRFKRYMEKWKIAKEYRKERMNSKTLIITSSFPLAMVK</sequence>
<organism evidence="2 3">
    <name type="scientific">Helianthus annuus</name>
    <name type="common">Common sunflower</name>
    <dbReference type="NCBI Taxonomy" id="4232"/>
    <lineage>
        <taxon>Eukaryota</taxon>
        <taxon>Viridiplantae</taxon>
        <taxon>Streptophyta</taxon>
        <taxon>Embryophyta</taxon>
        <taxon>Tracheophyta</taxon>
        <taxon>Spermatophyta</taxon>
        <taxon>Magnoliopsida</taxon>
        <taxon>eudicotyledons</taxon>
        <taxon>Gunneridae</taxon>
        <taxon>Pentapetalae</taxon>
        <taxon>asterids</taxon>
        <taxon>campanulids</taxon>
        <taxon>Asterales</taxon>
        <taxon>Asteraceae</taxon>
        <taxon>Asteroideae</taxon>
        <taxon>Heliantheae alliance</taxon>
        <taxon>Heliantheae</taxon>
        <taxon>Helianthus</taxon>
    </lineage>
</organism>
<evidence type="ECO:0000313" key="3">
    <source>
        <dbReference type="Proteomes" id="UP000215914"/>
    </source>
</evidence>
<dbReference type="InParanoid" id="A0A251VH46"/>
<dbReference type="EMBL" id="CM007891">
    <property type="protein sequence ID" value="OTG34436.1"/>
    <property type="molecule type" value="Genomic_DNA"/>
</dbReference>